<keyword evidence="6" id="KW-0963">Cytoplasm</keyword>
<dbReference type="PANTHER" id="PTHR43116">
    <property type="entry name" value="PEPTIDE CHAIN RELEASE FACTOR 2"/>
    <property type="match status" value="1"/>
</dbReference>
<dbReference type="SMART" id="SM00937">
    <property type="entry name" value="PCRF"/>
    <property type="match status" value="1"/>
</dbReference>
<dbReference type="PANTHER" id="PTHR43116:SF3">
    <property type="entry name" value="CLASS I PEPTIDE CHAIN RELEASE FACTOR"/>
    <property type="match status" value="1"/>
</dbReference>
<evidence type="ECO:0000313" key="10">
    <source>
        <dbReference type="Proteomes" id="UP000176938"/>
    </source>
</evidence>
<dbReference type="FunFam" id="3.30.160.20:FF:000010">
    <property type="entry name" value="Peptide chain release factor 2"/>
    <property type="match status" value="1"/>
</dbReference>
<dbReference type="NCBIfam" id="TIGR00020">
    <property type="entry name" value="prfB"/>
    <property type="match status" value="1"/>
</dbReference>
<name>A0A1F4RF23_UNCSA</name>
<accession>A0A1F4RF23</accession>
<dbReference type="AlphaFoldDB" id="A0A1F4RF23"/>
<keyword evidence="5 6" id="KW-0648">Protein biosynthesis</keyword>
<feature type="coiled-coil region" evidence="7">
    <location>
        <begin position="287"/>
        <end position="314"/>
    </location>
</feature>
<keyword evidence="7" id="KW-0175">Coiled coil</keyword>
<evidence type="ECO:0000256" key="5">
    <source>
        <dbReference type="ARBA" id="ARBA00022917"/>
    </source>
</evidence>
<dbReference type="GO" id="GO:0016149">
    <property type="term" value="F:translation release factor activity, codon specific"/>
    <property type="evidence" value="ECO:0007669"/>
    <property type="project" value="UniProtKB-UniRule"/>
</dbReference>
<sequence>MLDDLKNETGQLQDKAKDLGKLLNIINKKKTLGKLEQEASDPKLWENQNKARKLLQDKKVLEKEISTWETLLSGAEDLKTLINLAKESDAADLSKELAELKNKATELELAVLLGGEYDKNNAILSINAGAGGTDAQDWAQILFRMYSRWAESKDFKIDLPDISYGEEAGIKGVTIIISGPYAYGYLKSESGIHRLVRISPFSSEGKRHTSFVAVEVIPEIAEEVSVEIDPKDLKIDTYRASGPGGQNVNKVSSAVRITHIPTGIVTQSQADRSQHNNRESAMKILKARLYEMMAEQHKEKIDELRGQKKKIEWGSQIRSYIFHPYTLVKDHRTNTEVGNVQKVIDGDLDLFMEASLRRGTK</sequence>
<dbReference type="Proteomes" id="UP000176938">
    <property type="component" value="Unassembled WGS sequence"/>
</dbReference>
<dbReference type="Gene3D" id="3.30.160.20">
    <property type="match status" value="1"/>
</dbReference>
<comment type="PTM">
    <text evidence="6">Methylated by PrmC. Methylation increases the termination efficiency of RF2.</text>
</comment>
<feature type="domain" description="Prokaryotic-type class I peptide chain release factors" evidence="8">
    <location>
        <begin position="239"/>
        <end position="255"/>
    </location>
</feature>
<comment type="similarity">
    <text evidence="2 6">Belongs to the prokaryotic/mitochondrial release factor family.</text>
</comment>
<evidence type="ECO:0000256" key="4">
    <source>
        <dbReference type="ARBA" id="ARBA00022481"/>
    </source>
</evidence>
<dbReference type="EMBL" id="METP01000028">
    <property type="protein sequence ID" value="OGC06103.1"/>
    <property type="molecule type" value="Genomic_DNA"/>
</dbReference>
<gene>
    <name evidence="6" type="primary">prfB</name>
    <name evidence="9" type="ORF">A3H38_01350</name>
</gene>
<comment type="subcellular location">
    <subcellularLocation>
        <location evidence="6">Cytoplasm</location>
    </subcellularLocation>
</comment>
<dbReference type="Gene3D" id="1.20.58.410">
    <property type="entry name" value="Release factor"/>
    <property type="match status" value="1"/>
</dbReference>
<protein>
    <recommendedName>
        <fullName evidence="3 6">Peptide chain release factor 2</fullName>
        <shortName evidence="6">RF-2</shortName>
    </recommendedName>
</protein>
<dbReference type="HAMAP" id="MF_00094">
    <property type="entry name" value="Rel_fac_2"/>
    <property type="match status" value="1"/>
</dbReference>
<comment type="caution">
    <text evidence="9">The sequence shown here is derived from an EMBL/GenBank/DDBJ whole genome shotgun (WGS) entry which is preliminary data.</text>
</comment>
<organism evidence="9 10">
    <name type="scientific">candidate division WOR-1 bacterium RIFCSPLOWO2_02_FULL_46_20</name>
    <dbReference type="NCBI Taxonomy" id="1802567"/>
    <lineage>
        <taxon>Bacteria</taxon>
        <taxon>Bacillati</taxon>
        <taxon>Saganbacteria</taxon>
    </lineage>
</organism>
<dbReference type="InterPro" id="IPR045853">
    <property type="entry name" value="Pep_chain_release_fac_I_sf"/>
</dbReference>
<evidence type="ECO:0000313" key="9">
    <source>
        <dbReference type="EMBL" id="OGC06103.1"/>
    </source>
</evidence>
<dbReference type="InterPro" id="IPR005139">
    <property type="entry name" value="PCRF"/>
</dbReference>
<dbReference type="InterPro" id="IPR004374">
    <property type="entry name" value="PrfB"/>
</dbReference>
<comment type="function">
    <text evidence="1 6">Peptide chain release factor 2 directs the termination of translation in response to the peptide chain termination codons UGA and UAA.</text>
</comment>
<evidence type="ECO:0000256" key="6">
    <source>
        <dbReference type="HAMAP-Rule" id="MF_00094"/>
    </source>
</evidence>
<feature type="coiled-coil region" evidence="7">
    <location>
        <begin position="2"/>
        <end position="110"/>
    </location>
</feature>
<dbReference type="Pfam" id="PF00472">
    <property type="entry name" value="RF-1"/>
    <property type="match status" value="1"/>
</dbReference>
<dbReference type="Gene3D" id="3.30.70.1660">
    <property type="match status" value="1"/>
</dbReference>
<evidence type="ECO:0000256" key="3">
    <source>
        <dbReference type="ARBA" id="ARBA00019192"/>
    </source>
</evidence>
<evidence type="ECO:0000259" key="8">
    <source>
        <dbReference type="PROSITE" id="PS00745"/>
    </source>
</evidence>
<reference evidence="9 10" key="1">
    <citation type="journal article" date="2016" name="Nat. Commun.">
        <title>Thousands of microbial genomes shed light on interconnected biogeochemical processes in an aquifer system.</title>
        <authorList>
            <person name="Anantharaman K."/>
            <person name="Brown C.T."/>
            <person name="Hug L.A."/>
            <person name="Sharon I."/>
            <person name="Castelle C.J."/>
            <person name="Probst A.J."/>
            <person name="Thomas B.C."/>
            <person name="Singh A."/>
            <person name="Wilkins M.J."/>
            <person name="Karaoz U."/>
            <person name="Brodie E.L."/>
            <person name="Williams K.H."/>
            <person name="Hubbard S.S."/>
            <person name="Banfield J.F."/>
        </authorList>
    </citation>
    <scope>NUCLEOTIDE SEQUENCE [LARGE SCALE GENOMIC DNA]</scope>
</reference>
<dbReference type="SUPFAM" id="SSF75620">
    <property type="entry name" value="Release factor"/>
    <property type="match status" value="1"/>
</dbReference>
<proteinExistence type="inferred from homology"/>
<dbReference type="InterPro" id="IPR000352">
    <property type="entry name" value="Pep_chain_release_fac_I"/>
</dbReference>
<dbReference type="PROSITE" id="PS00745">
    <property type="entry name" value="RF_PROK_I"/>
    <property type="match status" value="1"/>
</dbReference>
<evidence type="ECO:0000256" key="7">
    <source>
        <dbReference type="SAM" id="Coils"/>
    </source>
</evidence>
<keyword evidence="4 6" id="KW-0488">Methylation</keyword>
<dbReference type="Pfam" id="PF03462">
    <property type="entry name" value="PCRF"/>
    <property type="match status" value="1"/>
</dbReference>
<dbReference type="GO" id="GO:0005737">
    <property type="term" value="C:cytoplasm"/>
    <property type="evidence" value="ECO:0007669"/>
    <property type="project" value="UniProtKB-SubCell"/>
</dbReference>
<evidence type="ECO:0000256" key="2">
    <source>
        <dbReference type="ARBA" id="ARBA00010835"/>
    </source>
</evidence>
<evidence type="ECO:0000256" key="1">
    <source>
        <dbReference type="ARBA" id="ARBA00002613"/>
    </source>
</evidence>
<feature type="modified residue" description="N5-methylglutamine" evidence="6">
    <location>
        <position position="246"/>
    </location>
</feature>